<keyword evidence="3" id="KW-1185">Reference proteome</keyword>
<feature type="domain" description="CobE/GbiG C-terminal" evidence="1">
    <location>
        <begin position="4"/>
        <end position="121"/>
    </location>
</feature>
<accession>A0ABU9QGU5</accession>
<dbReference type="EMBL" id="JAZHGC010000020">
    <property type="protein sequence ID" value="MEM5288659.1"/>
    <property type="molecule type" value="Genomic_DNA"/>
</dbReference>
<proteinExistence type="predicted"/>
<reference evidence="2 3" key="1">
    <citation type="submission" date="2024-01" db="EMBL/GenBank/DDBJ databases">
        <title>The diversity of rhizobia nodulating Mimosa spp. in eleven states of Brazil covering several biomes is determined by host plant, location, and edaphic factors.</title>
        <authorList>
            <person name="Rouws L."/>
            <person name="Barauna A."/>
            <person name="Beukes C."/>
            <person name="De Faria S.M."/>
            <person name="Gross E."/>
            <person name="Dos Reis Junior F.B."/>
            <person name="Simon M."/>
            <person name="Maluk M."/>
            <person name="Odee D.W."/>
            <person name="Kenicer G."/>
            <person name="Young J.P.W."/>
            <person name="Reis V.M."/>
            <person name="Zilli J."/>
            <person name="James E.K."/>
        </authorList>
    </citation>
    <scope>NUCLEOTIDE SEQUENCE [LARGE SCALE GENOMIC DNA]</scope>
    <source>
        <strain evidence="2 3">JPY77</strain>
    </source>
</reference>
<dbReference type="RefSeq" id="WP_201654631.1">
    <property type="nucleotide sequence ID" value="NZ_CAJHCS010000020.1"/>
</dbReference>
<evidence type="ECO:0000313" key="2">
    <source>
        <dbReference type="EMBL" id="MEM5288659.1"/>
    </source>
</evidence>
<dbReference type="PANTHER" id="PTHR37477">
    <property type="entry name" value="COBALT-PRECORRIN-5A HYDROLASE"/>
    <property type="match status" value="1"/>
</dbReference>
<comment type="caution">
    <text evidence="2">The sequence shown here is derived from an EMBL/GenBank/DDBJ whole genome shotgun (WGS) entry which is preliminary data.</text>
</comment>
<evidence type="ECO:0000313" key="3">
    <source>
        <dbReference type="Proteomes" id="UP001494588"/>
    </source>
</evidence>
<name>A0ABU9QGU5_9BURK</name>
<organism evidence="2 3">
    <name type="scientific">Paraburkholderia sabiae</name>
    <dbReference type="NCBI Taxonomy" id="273251"/>
    <lineage>
        <taxon>Bacteria</taxon>
        <taxon>Pseudomonadati</taxon>
        <taxon>Pseudomonadota</taxon>
        <taxon>Betaproteobacteria</taxon>
        <taxon>Burkholderiales</taxon>
        <taxon>Burkholderiaceae</taxon>
        <taxon>Paraburkholderia</taxon>
    </lineage>
</organism>
<gene>
    <name evidence="2" type="ORF">V4C55_23310</name>
</gene>
<dbReference type="Proteomes" id="UP001494588">
    <property type="component" value="Unassembled WGS sequence"/>
</dbReference>
<protein>
    <submittedName>
        <fullName evidence="2">Cobalamin biosynthesis protein</fullName>
    </submittedName>
</protein>
<dbReference type="InterPro" id="IPR002750">
    <property type="entry name" value="CobE/GbiG_C"/>
</dbReference>
<dbReference type="Gene3D" id="3.30.420.180">
    <property type="entry name" value="CobE/GbiG C-terminal domain"/>
    <property type="match status" value="1"/>
</dbReference>
<dbReference type="InterPro" id="IPR052553">
    <property type="entry name" value="CbiG_hydrolase"/>
</dbReference>
<dbReference type="InterPro" id="IPR036518">
    <property type="entry name" value="CobE/GbiG_C_sf"/>
</dbReference>
<dbReference type="SUPFAM" id="SSF159664">
    <property type="entry name" value="CobE/GbiG C-terminal domain-like"/>
    <property type="match status" value="1"/>
</dbReference>
<sequence length="139" mass="14446">MTTLIAGIGCRRGVSAEQIEAAVREALGDALPFAALRAVASIETKADEAGLVEFCTRNALPLHTFTREQIAALDAPINASSAAREHLGVDGVCEPCARLAANGGELLVTKLAHDGVTVAIACAAAHPHSNDTSRIKEHR</sequence>
<dbReference type="PANTHER" id="PTHR37477:SF1">
    <property type="entry name" value="COBALT-PRECORRIN-5A HYDROLASE"/>
    <property type="match status" value="1"/>
</dbReference>
<dbReference type="Pfam" id="PF01890">
    <property type="entry name" value="CbiG_C"/>
    <property type="match status" value="1"/>
</dbReference>
<evidence type="ECO:0000259" key="1">
    <source>
        <dbReference type="Pfam" id="PF01890"/>
    </source>
</evidence>